<accession>A0A9Q0KG51</accession>
<proteinExistence type="predicted"/>
<dbReference type="Proteomes" id="UP001141806">
    <property type="component" value="Unassembled WGS sequence"/>
</dbReference>
<dbReference type="PROSITE" id="PS00518">
    <property type="entry name" value="ZF_RING_1"/>
    <property type="match status" value="1"/>
</dbReference>
<keyword evidence="2 4" id="KW-0863">Zinc-finger</keyword>
<dbReference type="PANTHER" id="PTHR15315:SF31">
    <property type="entry name" value="E3 UBIQUITIN-PROTEIN LIGASE AIRP2"/>
    <property type="match status" value="1"/>
</dbReference>
<reference evidence="6" key="1">
    <citation type="journal article" date="2023" name="Plant J.">
        <title>The genome of the king protea, Protea cynaroides.</title>
        <authorList>
            <person name="Chang J."/>
            <person name="Duong T.A."/>
            <person name="Schoeman C."/>
            <person name="Ma X."/>
            <person name="Roodt D."/>
            <person name="Barker N."/>
            <person name="Li Z."/>
            <person name="Van de Peer Y."/>
            <person name="Mizrachi E."/>
        </authorList>
    </citation>
    <scope>NUCLEOTIDE SEQUENCE</scope>
    <source>
        <tissue evidence="6">Young leaves</tissue>
    </source>
</reference>
<dbReference type="AlphaFoldDB" id="A0A9Q0KG51"/>
<dbReference type="InterPro" id="IPR001841">
    <property type="entry name" value="Znf_RING"/>
</dbReference>
<keyword evidence="3" id="KW-0862">Zinc</keyword>
<evidence type="ECO:0000256" key="2">
    <source>
        <dbReference type="ARBA" id="ARBA00022771"/>
    </source>
</evidence>
<dbReference type="GO" id="GO:0016567">
    <property type="term" value="P:protein ubiquitination"/>
    <property type="evidence" value="ECO:0007669"/>
    <property type="project" value="TreeGrafter"/>
</dbReference>
<evidence type="ECO:0000313" key="6">
    <source>
        <dbReference type="EMBL" id="KAJ4970038.1"/>
    </source>
</evidence>
<dbReference type="InterPro" id="IPR017907">
    <property type="entry name" value="Znf_RING_CS"/>
</dbReference>
<evidence type="ECO:0000256" key="1">
    <source>
        <dbReference type="ARBA" id="ARBA00022723"/>
    </source>
</evidence>
<dbReference type="SMART" id="SM00184">
    <property type="entry name" value="RING"/>
    <property type="match status" value="1"/>
</dbReference>
<protein>
    <recommendedName>
        <fullName evidence="5">RING-type domain-containing protein</fullName>
    </recommendedName>
</protein>
<evidence type="ECO:0000256" key="4">
    <source>
        <dbReference type="PROSITE-ProRule" id="PRU00175"/>
    </source>
</evidence>
<sequence>MRKSFKDSLKALEADIQHANTLASDYPREYDGACLQMRLSYSPSAQLLLFLVQWTDCHLAGSLGLLRILIYKAYADGKTTMYIHERKVSFKEFYAIIFPSLLQLQRGITDVDDRKQKDLCSAKYRKKDEMNKGKMSEVDIEREEECGICMEISSKVVLPNCNHALCMKCYREWRARSQSCPFCRDSLKRVNSCDLWIYTERHDVADLSAICRENLKRLLMYIDKLPIVVPDPVFATYDSHLRLHTEVYNCLSRSSSLTIPKIETANDEDENKDDNIINEEDLEAADAKEDLKPLSFKFHRIWPESD</sequence>
<keyword evidence="1" id="KW-0479">Metal-binding</keyword>
<comment type="caution">
    <text evidence="6">The sequence shown here is derived from an EMBL/GenBank/DDBJ whole genome shotgun (WGS) entry which is preliminary data.</text>
</comment>
<evidence type="ECO:0000256" key="3">
    <source>
        <dbReference type="ARBA" id="ARBA00022833"/>
    </source>
</evidence>
<dbReference type="GO" id="GO:0008270">
    <property type="term" value="F:zinc ion binding"/>
    <property type="evidence" value="ECO:0007669"/>
    <property type="project" value="UniProtKB-KW"/>
</dbReference>
<feature type="domain" description="RING-type" evidence="5">
    <location>
        <begin position="146"/>
        <end position="184"/>
    </location>
</feature>
<organism evidence="6 7">
    <name type="scientific">Protea cynaroides</name>
    <dbReference type="NCBI Taxonomy" id="273540"/>
    <lineage>
        <taxon>Eukaryota</taxon>
        <taxon>Viridiplantae</taxon>
        <taxon>Streptophyta</taxon>
        <taxon>Embryophyta</taxon>
        <taxon>Tracheophyta</taxon>
        <taxon>Spermatophyta</taxon>
        <taxon>Magnoliopsida</taxon>
        <taxon>Proteales</taxon>
        <taxon>Proteaceae</taxon>
        <taxon>Protea</taxon>
    </lineage>
</organism>
<dbReference type="GO" id="GO:0061630">
    <property type="term" value="F:ubiquitin protein ligase activity"/>
    <property type="evidence" value="ECO:0007669"/>
    <property type="project" value="TreeGrafter"/>
</dbReference>
<evidence type="ECO:0000313" key="7">
    <source>
        <dbReference type="Proteomes" id="UP001141806"/>
    </source>
</evidence>
<keyword evidence="7" id="KW-1185">Reference proteome</keyword>
<name>A0A9Q0KG51_9MAGN</name>
<dbReference type="PANTHER" id="PTHR15315">
    <property type="entry name" value="RING FINGER PROTEIN 41, 151"/>
    <property type="match status" value="1"/>
</dbReference>
<dbReference type="Pfam" id="PF13920">
    <property type="entry name" value="zf-C3HC4_3"/>
    <property type="match status" value="1"/>
</dbReference>
<dbReference type="PROSITE" id="PS50089">
    <property type="entry name" value="ZF_RING_2"/>
    <property type="match status" value="1"/>
</dbReference>
<dbReference type="OrthoDB" id="1630758at2759"/>
<dbReference type="InterPro" id="IPR013083">
    <property type="entry name" value="Znf_RING/FYVE/PHD"/>
</dbReference>
<gene>
    <name evidence="6" type="ORF">NE237_003137</name>
</gene>
<dbReference type="Gene3D" id="3.30.40.10">
    <property type="entry name" value="Zinc/RING finger domain, C3HC4 (zinc finger)"/>
    <property type="match status" value="1"/>
</dbReference>
<dbReference type="SUPFAM" id="SSF57850">
    <property type="entry name" value="RING/U-box"/>
    <property type="match status" value="1"/>
</dbReference>
<dbReference type="EMBL" id="JAMYWD010000005">
    <property type="protein sequence ID" value="KAJ4970038.1"/>
    <property type="molecule type" value="Genomic_DNA"/>
</dbReference>
<dbReference type="FunFam" id="3.30.40.10:FF:000660">
    <property type="entry name" value="RING/U-box superfamily protein"/>
    <property type="match status" value="1"/>
</dbReference>
<evidence type="ECO:0000259" key="5">
    <source>
        <dbReference type="PROSITE" id="PS50089"/>
    </source>
</evidence>